<evidence type="ECO:0000256" key="1">
    <source>
        <dbReference type="SAM" id="SignalP"/>
    </source>
</evidence>
<dbReference type="PROSITE" id="PS51257">
    <property type="entry name" value="PROKAR_LIPOPROTEIN"/>
    <property type="match status" value="1"/>
</dbReference>
<protein>
    <recommendedName>
        <fullName evidence="4">PsiF repeat-containing protein</fullName>
    </recommendedName>
</protein>
<accession>A0ABY4DRL5</accession>
<feature type="signal peptide" evidence="1">
    <location>
        <begin position="1"/>
        <end position="18"/>
    </location>
</feature>
<keyword evidence="1" id="KW-0732">Signal</keyword>
<evidence type="ECO:0000313" key="3">
    <source>
        <dbReference type="Proteomes" id="UP000829817"/>
    </source>
</evidence>
<proteinExistence type="predicted"/>
<evidence type="ECO:0008006" key="4">
    <source>
        <dbReference type="Google" id="ProtNLM"/>
    </source>
</evidence>
<keyword evidence="3" id="KW-1185">Reference proteome</keyword>
<organism evidence="2 3">
    <name type="scientific">Uruburuella testudinis</name>
    <dbReference type="NCBI Taxonomy" id="1282863"/>
    <lineage>
        <taxon>Bacteria</taxon>
        <taxon>Pseudomonadati</taxon>
        <taxon>Pseudomonadota</taxon>
        <taxon>Betaproteobacteria</taxon>
        <taxon>Neisseriales</taxon>
        <taxon>Neisseriaceae</taxon>
        <taxon>Uruburuella</taxon>
    </lineage>
</organism>
<evidence type="ECO:0000313" key="2">
    <source>
        <dbReference type="EMBL" id="UOO81536.1"/>
    </source>
</evidence>
<feature type="chain" id="PRO_5046053714" description="PsiF repeat-containing protein" evidence="1">
    <location>
        <begin position="19"/>
        <end position="82"/>
    </location>
</feature>
<sequence length="82" mass="8580">MKKLLATAAFALILSACANSSKHEHKHPQPQQGANPAVEQALQECQQAVGASQDRAAFDACMKEKGFERPAQAAPAAPAPAQ</sequence>
<name>A0ABY4DRL5_9NEIS</name>
<gene>
    <name evidence="2" type="ORF">LVJ83_11465</name>
</gene>
<dbReference type="RefSeq" id="WP_244784756.1">
    <property type="nucleotide sequence ID" value="NZ_CP091508.1"/>
</dbReference>
<reference evidence="2 3" key="1">
    <citation type="journal article" date="2022" name="Res Sq">
        <title>Evolution of multicellular longitudinally dividing oral cavity symbionts (Neisseriaceae).</title>
        <authorList>
            <person name="Nyongesa S."/>
            <person name="Weber P."/>
            <person name="Bernet E."/>
            <person name="Pullido F."/>
            <person name="Nieckarz M."/>
            <person name="Delaby M."/>
            <person name="Nieves C."/>
            <person name="Viehboeck T."/>
            <person name="Krause N."/>
            <person name="Rivera-Millot A."/>
            <person name="Nakamura A."/>
            <person name="Vischer N."/>
            <person name="VanNieuwenhze M."/>
            <person name="Brun Y."/>
            <person name="Cava F."/>
            <person name="Bulgheresi S."/>
            <person name="Veyrier F."/>
        </authorList>
    </citation>
    <scope>NUCLEOTIDE SEQUENCE [LARGE SCALE GENOMIC DNA]</scope>
    <source>
        <strain evidence="2 3">CCUG 63373m</strain>
    </source>
</reference>
<dbReference type="EMBL" id="CP091508">
    <property type="protein sequence ID" value="UOO81536.1"/>
    <property type="molecule type" value="Genomic_DNA"/>
</dbReference>
<dbReference type="Proteomes" id="UP000829817">
    <property type="component" value="Chromosome"/>
</dbReference>